<dbReference type="STRING" id="29845.A0A1V6S2P3"/>
<evidence type="ECO:0000313" key="2">
    <source>
        <dbReference type="Proteomes" id="UP000191518"/>
    </source>
</evidence>
<accession>A0A1V6S2P3</accession>
<dbReference type="AlphaFoldDB" id="A0A1V6S2P3"/>
<sequence length="103" mass="11334">MPMLDARCQIHMLLQQPSIPISISRGFPILFVQLRRQFEASIKKIGNGEDKEEVLKAVVTLVTDAIRTTVAGMLFIDPSVAKETHTVVDHGIDSLLPADSEHG</sequence>
<proteinExistence type="predicted"/>
<organism evidence="1 2">
    <name type="scientific">Penicillium vulpinum</name>
    <dbReference type="NCBI Taxonomy" id="29845"/>
    <lineage>
        <taxon>Eukaryota</taxon>
        <taxon>Fungi</taxon>
        <taxon>Dikarya</taxon>
        <taxon>Ascomycota</taxon>
        <taxon>Pezizomycotina</taxon>
        <taxon>Eurotiomycetes</taxon>
        <taxon>Eurotiomycetidae</taxon>
        <taxon>Eurotiales</taxon>
        <taxon>Aspergillaceae</taxon>
        <taxon>Penicillium</taxon>
    </lineage>
</organism>
<evidence type="ECO:0000313" key="1">
    <source>
        <dbReference type="EMBL" id="OQE08307.1"/>
    </source>
</evidence>
<name>A0A1V6S2P3_9EURO</name>
<reference evidence="2" key="1">
    <citation type="journal article" date="2017" name="Nat. Microbiol.">
        <title>Global analysis of biosynthetic gene clusters reveals vast potential of secondary metabolite production in Penicillium species.</title>
        <authorList>
            <person name="Nielsen J.C."/>
            <person name="Grijseels S."/>
            <person name="Prigent S."/>
            <person name="Ji B."/>
            <person name="Dainat J."/>
            <person name="Nielsen K.F."/>
            <person name="Frisvad J.C."/>
            <person name="Workman M."/>
            <person name="Nielsen J."/>
        </authorList>
    </citation>
    <scope>NUCLEOTIDE SEQUENCE [LARGE SCALE GENOMIC DNA]</scope>
    <source>
        <strain evidence="2">IBT 29486</strain>
    </source>
</reference>
<dbReference type="Proteomes" id="UP000191518">
    <property type="component" value="Unassembled WGS sequence"/>
</dbReference>
<dbReference type="EMBL" id="MDYP01000010">
    <property type="protein sequence ID" value="OQE08307.1"/>
    <property type="molecule type" value="Genomic_DNA"/>
</dbReference>
<gene>
    <name evidence="1" type="ORF">PENVUL_c010G06726</name>
</gene>
<protein>
    <submittedName>
        <fullName evidence="1">Uncharacterized protein</fullName>
    </submittedName>
</protein>
<keyword evidence="2" id="KW-1185">Reference proteome</keyword>
<comment type="caution">
    <text evidence="1">The sequence shown here is derived from an EMBL/GenBank/DDBJ whole genome shotgun (WGS) entry which is preliminary data.</text>
</comment>